<protein>
    <submittedName>
        <fullName evidence="2">Coatomer WD associated region-domain-containing protein</fullName>
    </submittedName>
</protein>
<sequence length="213" mass="23326">MANTSYTALAWRNKSFGNGLSFAWAGDSNMYAVLESKLKERVCENFKERDGAAMKGSGSWSINGLHGGSLLGAQGQGFMVFWDWESGEIVGWVYWFGTGSLVAITSEDSSYILCFNRDAHNTKLEEGVEVMGEGVEEAFDIVSEVSDKLKGASVVDPWVGMRLLATAEGPTLSIVFGIDRLGREVPRSFLFNRLVCCNQVPNIFSMLFVVSCS</sequence>
<gene>
    <name evidence="2" type="ORF">JVT61DRAFT_12204</name>
</gene>
<evidence type="ECO:0000259" key="1">
    <source>
        <dbReference type="Pfam" id="PF04053"/>
    </source>
</evidence>
<reference evidence="2" key="1">
    <citation type="submission" date="2021-03" db="EMBL/GenBank/DDBJ databases">
        <title>Evolutionary innovations through gain and loss of genes in the ectomycorrhizal Boletales.</title>
        <authorList>
            <person name="Wu G."/>
            <person name="Miyauchi S."/>
            <person name="Morin E."/>
            <person name="Yang Z.-L."/>
            <person name="Xu J."/>
            <person name="Martin F.M."/>
        </authorList>
    </citation>
    <scope>NUCLEOTIDE SEQUENCE</scope>
    <source>
        <strain evidence="2">BR01</strain>
    </source>
</reference>
<evidence type="ECO:0000313" key="3">
    <source>
        <dbReference type="Proteomes" id="UP000683000"/>
    </source>
</evidence>
<dbReference type="GO" id="GO:0016192">
    <property type="term" value="P:vesicle-mediated transport"/>
    <property type="evidence" value="ECO:0007669"/>
    <property type="project" value="InterPro"/>
</dbReference>
<name>A0A8I2YE71_9AGAM</name>
<dbReference type="OrthoDB" id="1608297at2759"/>
<dbReference type="GO" id="GO:0005198">
    <property type="term" value="F:structural molecule activity"/>
    <property type="evidence" value="ECO:0007669"/>
    <property type="project" value="InterPro"/>
</dbReference>
<keyword evidence="3" id="KW-1185">Reference proteome</keyword>
<accession>A0A8I2YE71</accession>
<proteinExistence type="predicted"/>
<dbReference type="GO" id="GO:0006886">
    <property type="term" value="P:intracellular protein transport"/>
    <property type="evidence" value="ECO:0007669"/>
    <property type="project" value="InterPro"/>
</dbReference>
<dbReference type="AlphaFoldDB" id="A0A8I2YE71"/>
<dbReference type="InterPro" id="IPR006692">
    <property type="entry name" value="Beta-prop_COPA/B_2nd"/>
</dbReference>
<organism evidence="2 3">
    <name type="scientific">Boletus reticuloceps</name>
    <dbReference type="NCBI Taxonomy" id="495285"/>
    <lineage>
        <taxon>Eukaryota</taxon>
        <taxon>Fungi</taxon>
        <taxon>Dikarya</taxon>
        <taxon>Basidiomycota</taxon>
        <taxon>Agaricomycotina</taxon>
        <taxon>Agaricomycetes</taxon>
        <taxon>Agaricomycetidae</taxon>
        <taxon>Boletales</taxon>
        <taxon>Boletineae</taxon>
        <taxon>Boletaceae</taxon>
        <taxon>Boletoideae</taxon>
        <taxon>Boletus</taxon>
    </lineage>
</organism>
<comment type="caution">
    <text evidence="2">The sequence shown here is derived from an EMBL/GenBank/DDBJ whole genome shotgun (WGS) entry which is preliminary data.</text>
</comment>
<dbReference type="Proteomes" id="UP000683000">
    <property type="component" value="Unassembled WGS sequence"/>
</dbReference>
<feature type="domain" description="COPA/B second beta-propeller" evidence="1">
    <location>
        <begin position="5"/>
        <end position="152"/>
    </location>
</feature>
<dbReference type="GO" id="GO:0030117">
    <property type="term" value="C:membrane coat"/>
    <property type="evidence" value="ECO:0007669"/>
    <property type="project" value="InterPro"/>
</dbReference>
<evidence type="ECO:0000313" key="2">
    <source>
        <dbReference type="EMBL" id="KAG6370260.1"/>
    </source>
</evidence>
<dbReference type="Pfam" id="PF04053">
    <property type="entry name" value="B-prop_COPA_B_2nd"/>
    <property type="match status" value="1"/>
</dbReference>
<dbReference type="EMBL" id="JAGFBS010000054">
    <property type="protein sequence ID" value="KAG6370260.1"/>
    <property type="molecule type" value="Genomic_DNA"/>
</dbReference>